<dbReference type="STRING" id="1127673.GLIP_2819"/>
<dbReference type="eggNOG" id="ENOG5032UE1">
    <property type="taxonomic scope" value="Bacteria"/>
</dbReference>
<dbReference type="RefSeq" id="WP_008845245.1">
    <property type="nucleotide sequence ID" value="NZ_BAEN01000056.1"/>
</dbReference>
<dbReference type="Pfam" id="PF20616">
    <property type="entry name" value="Caps_syn_GfcC_N"/>
    <property type="match status" value="1"/>
</dbReference>
<dbReference type="OrthoDB" id="5814422at2"/>
<evidence type="ECO:0000259" key="1">
    <source>
        <dbReference type="Pfam" id="PF06251"/>
    </source>
</evidence>
<feature type="domain" description="Capsule biosynthesis GfcC-like N-terminal" evidence="2">
    <location>
        <begin position="25"/>
        <end position="137"/>
    </location>
</feature>
<keyword evidence="4" id="KW-1185">Reference proteome</keyword>
<proteinExistence type="predicted"/>
<dbReference type="InterPro" id="IPR046459">
    <property type="entry name" value="Caps_syn_GfcC_N"/>
</dbReference>
<dbReference type="InterPro" id="IPR010425">
    <property type="entry name" value="Caps_synth_GfcC-like_C"/>
</dbReference>
<name>K6YW12_9ALTE</name>
<sequence length="241" mass="27827">MNKVKEFIATIIIFSCVQHQAISQVVVKVNDNTISFEENPRLNQVLDSIGLKQNWYWQSSKLFKLDSEYAEQKRDELLLQLNAITSDADSVEKLQTQIKGWKLATHMNAVIDYDLARYHRSSNPLFESGKYELVVTKRPTKLYVFGAVDQPTTIEYDNTVCIKNQLKQVNKTESADRNIVYAIQPNGKIREIPVAYWNHSCLQVMPGSQIFVPLAEHQWFEQNKRVNQLIAKLAVNRIVIE</sequence>
<dbReference type="EMBL" id="BAEN01000056">
    <property type="protein sequence ID" value="GAC15440.1"/>
    <property type="molecule type" value="Genomic_DNA"/>
</dbReference>
<protein>
    <submittedName>
        <fullName evidence="3">Uncharacterized protein</fullName>
    </submittedName>
</protein>
<reference evidence="3 4" key="1">
    <citation type="journal article" date="2017" name="Antonie Van Leeuwenhoek">
        <title>Rhizobium rhizosphaerae sp. nov., a novel species isolated from rice rhizosphere.</title>
        <authorList>
            <person name="Zhao J.J."/>
            <person name="Zhang J."/>
            <person name="Zhang R.J."/>
            <person name="Zhang C.W."/>
            <person name="Yin H.Q."/>
            <person name="Zhang X.X."/>
        </authorList>
    </citation>
    <scope>NUCLEOTIDE SEQUENCE [LARGE SCALE GENOMIC DNA]</scope>
    <source>
        <strain evidence="3 4">E3</strain>
    </source>
</reference>
<evidence type="ECO:0000313" key="3">
    <source>
        <dbReference type="EMBL" id="GAC15440.1"/>
    </source>
</evidence>
<dbReference type="Gene3D" id="3.10.560.10">
    <property type="entry name" value="Outer membrane lipoprotein wza domain like"/>
    <property type="match status" value="1"/>
</dbReference>
<organism evidence="3 4">
    <name type="scientific">Aliiglaciecola lipolytica E3</name>
    <dbReference type="NCBI Taxonomy" id="1127673"/>
    <lineage>
        <taxon>Bacteria</taxon>
        <taxon>Pseudomonadati</taxon>
        <taxon>Pseudomonadota</taxon>
        <taxon>Gammaproteobacteria</taxon>
        <taxon>Alteromonadales</taxon>
        <taxon>Alteromonadaceae</taxon>
        <taxon>Aliiglaciecola</taxon>
    </lineage>
</organism>
<dbReference type="Pfam" id="PF06251">
    <property type="entry name" value="Caps_syn_GfcC_C"/>
    <property type="match status" value="1"/>
</dbReference>
<gene>
    <name evidence="3" type="ORF">GLIP_2819</name>
</gene>
<accession>K6YW12</accession>
<evidence type="ECO:0000259" key="2">
    <source>
        <dbReference type="Pfam" id="PF20616"/>
    </source>
</evidence>
<comment type="caution">
    <text evidence="3">The sequence shown here is derived from an EMBL/GenBank/DDBJ whole genome shotgun (WGS) entry which is preliminary data.</text>
</comment>
<feature type="domain" description="Capsule biosynthesis GfcC-like C-terminal" evidence="1">
    <location>
        <begin position="158"/>
        <end position="238"/>
    </location>
</feature>
<evidence type="ECO:0000313" key="4">
    <source>
        <dbReference type="Proteomes" id="UP000006334"/>
    </source>
</evidence>
<dbReference type="Proteomes" id="UP000006334">
    <property type="component" value="Unassembled WGS sequence"/>
</dbReference>
<dbReference type="AlphaFoldDB" id="K6YW12"/>